<keyword evidence="3" id="KW-1185">Reference proteome</keyword>
<comment type="caution">
    <text evidence="2">The sequence shown here is derived from an EMBL/GenBank/DDBJ whole genome shotgun (WGS) entry which is preliminary data.</text>
</comment>
<reference evidence="2 3" key="1">
    <citation type="submission" date="2022-12" db="EMBL/GenBank/DDBJ databases">
        <title>Chromosome-scale assembly of the Ensete ventricosum genome.</title>
        <authorList>
            <person name="Dussert Y."/>
            <person name="Stocks J."/>
            <person name="Wendawek A."/>
            <person name="Woldeyes F."/>
            <person name="Nichols R.A."/>
            <person name="Borrell J.S."/>
        </authorList>
    </citation>
    <scope>NUCLEOTIDE SEQUENCE [LARGE SCALE GENOMIC DNA]</scope>
    <source>
        <strain evidence="3">cv. Maze</strain>
        <tissue evidence="2">Seeds</tissue>
    </source>
</reference>
<dbReference type="AlphaFoldDB" id="A0AAV8QZF6"/>
<gene>
    <name evidence="2" type="ORF">OPV22_012805</name>
</gene>
<dbReference type="Proteomes" id="UP001222027">
    <property type="component" value="Unassembled WGS sequence"/>
</dbReference>
<protein>
    <submittedName>
        <fullName evidence="2">Uncharacterized protein</fullName>
    </submittedName>
</protein>
<name>A0AAV8QZF6_ENSVE</name>
<feature type="compositionally biased region" description="Pro residues" evidence="1">
    <location>
        <begin position="21"/>
        <end position="33"/>
    </location>
</feature>
<proteinExistence type="predicted"/>
<feature type="region of interest" description="Disordered" evidence="1">
    <location>
        <begin position="1"/>
        <end position="41"/>
    </location>
</feature>
<sequence length="80" mass="9058">MNDPKALKRRSPLTLSCPNSGIPPRPTTPPKPQSPESGPHVLYRRRLPFRSLIRWPKDLFLLPELDLDTEGNPMFLAADV</sequence>
<organism evidence="2 3">
    <name type="scientific">Ensete ventricosum</name>
    <name type="common">Abyssinian banana</name>
    <name type="synonym">Musa ensete</name>
    <dbReference type="NCBI Taxonomy" id="4639"/>
    <lineage>
        <taxon>Eukaryota</taxon>
        <taxon>Viridiplantae</taxon>
        <taxon>Streptophyta</taxon>
        <taxon>Embryophyta</taxon>
        <taxon>Tracheophyta</taxon>
        <taxon>Spermatophyta</taxon>
        <taxon>Magnoliopsida</taxon>
        <taxon>Liliopsida</taxon>
        <taxon>Zingiberales</taxon>
        <taxon>Musaceae</taxon>
        <taxon>Ensete</taxon>
    </lineage>
</organism>
<dbReference type="EMBL" id="JAQQAF010000004">
    <property type="protein sequence ID" value="KAJ8491084.1"/>
    <property type="molecule type" value="Genomic_DNA"/>
</dbReference>
<evidence type="ECO:0000313" key="3">
    <source>
        <dbReference type="Proteomes" id="UP001222027"/>
    </source>
</evidence>
<accession>A0AAV8QZF6</accession>
<evidence type="ECO:0000256" key="1">
    <source>
        <dbReference type="SAM" id="MobiDB-lite"/>
    </source>
</evidence>
<evidence type="ECO:0000313" key="2">
    <source>
        <dbReference type="EMBL" id="KAJ8491084.1"/>
    </source>
</evidence>